<reference evidence="2 3" key="1">
    <citation type="submission" date="2019-07" db="EMBL/GenBank/DDBJ databases">
        <title>Whole genome shotgun sequence of Cellulomonas persica NBRC 101101.</title>
        <authorList>
            <person name="Hosoyama A."/>
            <person name="Uohara A."/>
            <person name="Ohji S."/>
            <person name="Ichikawa N."/>
        </authorList>
    </citation>
    <scope>NUCLEOTIDE SEQUENCE [LARGE SCALE GENOMIC DNA]</scope>
    <source>
        <strain evidence="2 3">NBRC 101101</strain>
    </source>
</reference>
<sequence length="443" mass="45191">MAAKRDLVEAQSFSRRRLLTAFVSGAPGGQELEPTKPMRGVVAGLMLSVLVVLGSLAWGALRSDPNDWHSNRLVVVKGEGTRYVALNDALYPVVNTTSARLAIEAGQFAVVELAPRVIAGTERRETIGIVGAPDAPPRPDALVPTGWTSCVADQDGATAVSTSVGITVPTEAGGAVVAELGTETFVVVGGLRHRVAEADLSSVLRAIGLETAPRVEVPGTWLNLFPEGTALAPLTVEGAGRPAPSSAGLGDLDVGTVVRVAGAGSADRWYVVDRRGDLAVLSEFATELYQLGEPGAQEVTRTPAEVAGAGTATTPVAPQDWPGEPVEAIGVERAPCAVLTTGADAGVELVSTDGAPAAGVHVVPGGGALVLSRSQEGGAGTHALVDEMGRRFGLPTVDGGDDDVLARLGYDAEDVTVVPPAWAELFEAGPALTVEAALTPVAP</sequence>
<evidence type="ECO:0008006" key="4">
    <source>
        <dbReference type="Google" id="ProtNLM"/>
    </source>
</evidence>
<comment type="caution">
    <text evidence="2">The sequence shown here is derived from an EMBL/GenBank/DDBJ whole genome shotgun (WGS) entry which is preliminary data.</text>
</comment>
<keyword evidence="3" id="KW-1185">Reference proteome</keyword>
<dbReference type="PANTHER" id="PTHR40765:SF2">
    <property type="entry name" value="ESX-2 SECRETION SYSTEM ATPASE ECCB2"/>
    <property type="match status" value="1"/>
</dbReference>
<dbReference type="EMBL" id="BJUA01000021">
    <property type="protein sequence ID" value="GEK19278.1"/>
    <property type="molecule type" value="Genomic_DNA"/>
</dbReference>
<dbReference type="GO" id="GO:0005576">
    <property type="term" value="C:extracellular region"/>
    <property type="evidence" value="ECO:0007669"/>
    <property type="project" value="TreeGrafter"/>
</dbReference>
<dbReference type="InterPro" id="IPR007795">
    <property type="entry name" value="T7SS_EccB"/>
</dbReference>
<dbReference type="AlphaFoldDB" id="A0A510UX94"/>
<evidence type="ECO:0000313" key="2">
    <source>
        <dbReference type="EMBL" id="GEK19278.1"/>
    </source>
</evidence>
<dbReference type="Proteomes" id="UP000321386">
    <property type="component" value="Unassembled WGS sequence"/>
</dbReference>
<feature type="transmembrane region" description="Helical" evidence="1">
    <location>
        <begin position="40"/>
        <end position="61"/>
    </location>
</feature>
<gene>
    <name evidence="2" type="ORF">CPE01_30110</name>
</gene>
<evidence type="ECO:0000256" key="1">
    <source>
        <dbReference type="SAM" id="Phobius"/>
    </source>
</evidence>
<proteinExistence type="predicted"/>
<keyword evidence="1" id="KW-0472">Membrane</keyword>
<name>A0A510UX94_9CELL</name>
<protein>
    <recommendedName>
        <fullName evidence="4">Type VII secretion protein EccB</fullName>
    </recommendedName>
</protein>
<dbReference type="PANTHER" id="PTHR40765">
    <property type="entry name" value="ESX-2 SECRETION SYSTEM ATPASE ECCB2"/>
    <property type="match status" value="1"/>
</dbReference>
<evidence type="ECO:0000313" key="3">
    <source>
        <dbReference type="Proteomes" id="UP000321386"/>
    </source>
</evidence>
<dbReference type="RefSeq" id="WP_146807639.1">
    <property type="nucleotide sequence ID" value="NZ_BJUA01000021.1"/>
</dbReference>
<organism evidence="2 3">
    <name type="scientific">Cellulomonas persica</name>
    <dbReference type="NCBI Taxonomy" id="76861"/>
    <lineage>
        <taxon>Bacteria</taxon>
        <taxon>Bacillati</taxon>
        <taxon>Actinomycetota</taxon>
        <taxon>Actinomycetes</taxon>
        <taxon>Micrococcales</taxon>
        <taxon>Cellulomonadaceae</taxon>
        <taxon>Cellulomonas</taxon>
    </lineage>
</organism>
<keyword evidence="1" id="KW-1133">Transmembrane helix</keyword>
<dbReference type="Gene3D" id="3.30.2390.20">
    <property type="entry name" value="Type VII secretion system EccB, repeat 1 domain"/>
    <property type="match status" value="1"/>
</dbReference>
<dbReference type="OrthoDB" id="3847604at2"/>
<dbReference type="NCBIfam" id="TIGR03919">
    <property type="entry name" value="T7SS_EccB"/>
    <property type="match status" value="1"/>
</dbReference>
<dbReference type="Pfam" id="PF05108">
    <property type="entry name" value="T7SS_ESX1_EccB"/>
    <property type="match status" value="2"/>
</dbReference>
<accession>A0A510UX94</accession>
<keyword evidence="1" id="KW-0812">Transmembrane</keyword>
<dbReference type="InterPro" id="IPR044857">
    <property type="entry name" value="T7SS_EccB_R1"/>
</dbReference>